<dbReference type="eggNOG" id="COG1672">
    <property type="taxonomic scope" value="Bacteria"/>
</dbReference>
<evidence type="ECO:0000259" key="1">
    <source>
        <dbReference type="Pfam" id="PF01637"/>
    </source>
</evidence>
<sequence length="723" mass="83872">MPTVPYKNEIPKKYNPQNTSTAVLKNTFAIRLKEFKRLWKAISQSTMESPEQHYIIQGVRGAGKTTLLTRLCIEVEESDTLSSWLIPIQLKEEEYGISSLFSFWLRIAEDLEEHPLYGKHFKGLAEDIEDIEQEDGEDAKMAFKLLNNALNHQQQKIIIFIDNIAELFDHFTKVDIATLREVLSQSANLRIIGGSAISLENFYDHQHPFYQFFNVITLHSLSKQETLDLLLALAEVAGEEAVKQITLAIEQQPEKIESIRRLTGGVPRTIALLFDILAEGPHGTTFGYLDDTLDMASPIYKHRMDDLSKQQKPIVHAIAKHWDAISVKEIAQKTRINSKTISAQLSQLQKQWIVEKIPTDNKNHLYRIHERFFNIWYLMRYGRRRDKNKLLWLTRFIEMWCTQEDLTHRIAQFSSGLNNDAYLPGTLAYTSALLGCKTISIHEKEQIYQHAHDFFKQQSDESYLSSLPEIDGKEYFDQAYAHMDKEEFDEAIKCFEKAASKGHVRAYILIGNLYHLKLNNPKLAEENYLKAIKHEVTEAYLCLGDLYYIELNDFSKAEQMYLDAIKHGEVNTYYRIALLYFGKNSSDKKEQVLAYAKKGVIHFENFLSLYALTSVALWNNELNTATTAMEKLLKGMIETQSIEENIEYINDLILFFLAKKQTYLVENWLNEFDLTEELKPLYYTLMCLMKDEYPNEYLRMGSELKETVEEMLATVDDLAITYS</sequence>
<dbReference type="Gene3D" id="3.40.50.300">
    <property type="entry name" value="P-loop containing nucleotide triphosphate hydrolases"/>
    <property type="match status" value="1"/>
</dbReference>
<organism evidence="2 3">
    <name type="scientific">Marinomonas mediterranea (strain ATCC 700492 / JCM 21426 / NBRC 103028 / MMB-1)</name>
    <dbReference type="NCBI Taxonomy" id="717774"/>
    <lineage>
        <taxon>Bacteria</taxon>
        <taxon>Pseudomonadati</taxon>
        <taxon>Pseudomonadota</taxon>
        <taxon>Gammaproteobacteria</taxon>
        <taxon>Oceanospirillales</taxon>
        <taxon>Oceanospirillaceae</taxon>
        <taxon>Marinomonas</taxon>
    </lineage>
</organism>
<dbReference type="Pfam" id="PF01637">
    <property type="entry name" value="ATPase_2"/>
    <property type="match status" value="1"/>
</dbReference>
<evidence type="ECO:0000313" key="2">
    <source>
        <dbReference type="EMBL" id="ADZ91613.1"/>
    </source>
</evidence>
<dbReference type="PANTHER" id="PTHR34301">
    <property type="entry name" value="DNA-BINDING PROTEIN-RELATED"/>
    <property type="match status" value="1"/>
</dbReference>
<dbReference type="eggNOG" id="COG0790">
    <property type="taxonomic scope" value="Bacteria"/>
</dbReference>
<evidence type="ECO:0000313" key="3">
    <source>
        <dbReference type="Proteomes" id="UP000001062"/>
    </source>
</evidence>
<dbReference type="InterPro" id="IPR027417">
    <property type="entry name" value="P-loop_NTPase"/>
</dbReference>
<dbReference type="Proteomes" id="UP000001062">
    <property type="component" value="Chromosome"/>
</dbReference>
<dbReference type="EMBL" id="CP002583">
    <property type="protein sequence ID" value="ADZ91613.1"/>
    <property type="molecule type" value="Genomic_DNA"/>
</dbReference>
<dbReference type="RefSeq" id="WP_013661517.1">
    <property type="nucleotide sequence ID" value="NC_015276.1"/>
</dbReference>
<dbReference type="PANTHER" id="PTHR34301:SF8">
    <property type="entry name" value="ATPASE DOMAIN-CONTAINING PROTEIN"/>
    <property type="match status" value="1"/>
</dbReference>
<dbReference type="KEGG" id="mme:Marme_2375"/>
<name>F2JUA1_MARM1</name>
<reference evidence="2 3" key="1">
    <citation type="journal article" date="2012" name="Stand. Genomic Sci.">
        <title>Complete genome sequence of the melanogenic marine bacterium Marinomonas mediterranea type strain (MMB-1(T)).</title>
        <authorList>
            <person name="Lucas-Elio P."/>
            <person name="Goodwin L."/>
            <person name="Woyke T."/>
            <person name="Pitluck S."/>
            <person name="Nolan M."/>
            <person name="Kyrpides N.C."/>
            <person name="Detter J.C."/>
            <person name="Copeland A."/>
            <person name="Teshima H."/>
            <person name="Bruce D."/>
            <person name="Detter C."/>
            <person name="Tapia R."/>
            <person name="Han S."/>
            <person name="Land M.L."/>
            <person name="Ivanova N."/>
            <person name="Mikhailova N."/>
            <person name="Johnston A.W."/>
            <person name="Sanchez-Amat A."/>
        </authorList>
    </citation>
    <scope>NUCLEOTIDE SEQUENCE [LARGE SCALE GENOMIC DNA]</scope>
    <source>
        <strain evidence="3">ATCC 700492 / JCM 21426 / NBRC 103028 / MMB-1</strain>
    </source>
</reference>
<dbReference type="InterPro" id="IPR036388">
    <property type="entry name" value="WH-like_DNA-bd_sf"/>
</dbReference>
<dbReference type="AlphaFoldDB" id="F2JUA1"/>
<dbReference type="OrthoDB" id="9204495at2"/>
<keyword evidence="3" id="KW-1185">Reference proteome</keyword>
<proteinExistence type="predicted"/>
<protein>
    <submittedName>
        <fullName evidence="2">ATPase</fullName>
    </submittedName>
</protein>
<dbReference type="PATRIC" id="fig|717774.3.peg.2454"/>
<dbReference type="GO" id="GO:0005524">
    <property type="term" value="F:ATP binding"/>
    <property type="evidence" value="ECO:0007669"/>
    <property type="project" value="InterPro"/>
</dbReference>
<dbReference type="STRING" id="717774.Marme_2375"/>
<dbReference type="Pfam" id="PF13181">
    <property type="entry name" value="TPR_8"/>
    <property type="match status" value="2"/>
</dbReference>
<gene>
    <name evidence="2" type="ordered locus">Marme_2375</name>
</gene>
<feature type="domain" description="ATPase" evidence="1">
    <location>
        <begin position="41"/>
        <end position="272"/>
    </location>
</feature>
<dbReference type="SUPFAM" id="SSF81901">
    <property type="entry name" value="HCP-like"/>
    <property type="match status" value="1"/>
</dbReference>
<dbReference type="HOGENOM" id="CLU_011140_0_0_6"/>
<dbReference type="InterPro" id="IPR011579">
    <property type="entry name" value="ATPase_dom"/>
</dbReference>
<dbReference type="InterPro" id="IPR011990">
    <property type="entry name" value="TPR-like_helical_dom_sf"/>
</dbReference>
<dbReference type="InterPro" id="IPR019734">
    <property type="entry name" value="TPR_rpt"/>
</dbReference>
<dbReference type="Gene3D" id="1.10.10.10">
    <property type="entry name" value="Winged helix-like DNA-binding domain superfamily/Winged helix DNA-binding domain"/>
    <property type="match status" value="1"/>
</dbReference>
<dbReference type="SMART" id="SM00028">
    <property type="entry name" value="TPR"/>
    <property type="match status" value="2"/>
</dbReference>
<dbReference type="Gene3D" id="1.25.40.10">
    <property type="entry name" value="Tetratricopeptide repeat domain"/>
    <property type="match status" value="1"/>
</dbReference>
<dbReference type="InterPro" id="IPR036390">
    <property type="entry name" value="WH_DNA-bd_sf"/>
</dbReference>
<accession>F2JUA1</accession>
<dbReference type="SUPFAM" id="SSF52540">
    <property type="entry name" value="P-loop containing nucleoside triphosphate hydrolases"/>
    <property type="match status" value="1"/>
</dbReference>
<dbReference type="SUPFAM" id="SSF46785">
    <property type="entry name" value="Winged helix' DNA-binding domain"/>
    <property type="match status" value="1"/>
</dbReference>